<evidence type="ECO:0000259" key="10">
    <source>
        <dbReference type="PROSITE" id="PS50003"/>
    </source>
</evidence>
<dbReference type="PANTHER" id="PTHR23175">
    <property type="entry name" value="PDZ DOMAIN-CONTAINING PROTEIN"/>
    <property type="match status" value="1"/>
</dbReference>
<evidence type="ECO:0000256" key="3">
    <source>
        <dbReference type="ARBA" id="ARBA00004395"/>
    </source>
</evidence>
<dbReference type="SUPFAM" id="SSF50156">
    <property type="entry name" value="PDZ domain-like"/>
    <property type="match status" value="1"/>
</dbReference>
<evidence type="ECO:0000256" key="8">
    <source>
        <dbReference type="ARBA" id="ARBA00053384"/>
    </source>
</evidence>
<dbReference type="InterPro" id="IPR036034">
    <property type="entry name" value="PDZ_sf"/>
</dbReference>
<dbReference type="GO" id="GO:0000139">
    <property type="term" value="C:Golgi membrane"/>
    <property type="evidence" value="ECO:0007669"/>
    <property type="project" value="UniProtKB-SubCell"/>
</dbReference>
<dbReference type="FunFam" id="1.10.555.10:FF:000014">
    <property type="entry name" value="Rho GTPase activating protein 21"/>
    <property type="match status" value="1"/>
</dbReference>
<dbReference type="Gene3D" id="2.30.29.30">
    <property type="entry name" value="Pleckstrin-homology domain (PH domain)/Phosphotyrosine-binding domain (PTB)"/>
    <property type="match status" value="1"/>
</dbReference>
<evidence type="ECO:0000256" key="7">
    <source>
        <dbReference type="ARBA" id="ARBA00023329"/>
    </source>
</evidence>
<feature type="region of interest" description="Disordered" evidence="9">
    <location>
        <begin position="1235"/>
        <end position="1311"/>
    </location>
</feature>
<keyword evidence="5" id="KW-0965">Cell junction</keyword>
<evidence type="ECO:0000259" key="11">
    <source>
        <dbReference type="PROSITE" id="PS50106"/>
    </source>
</evidence>
<feature type="region of interest" description="Disordered" evidence="9">
    <location>
        <begin position="269"/>
        <end position="339"/>
    </location>
</feature>
<dbReference type="GO" id="GO:0030659">
    <property type="term" value="C:cytoplasmic vesicle membrane"/>
    <property type="evidence" value="ECO:0007669"/>
    <property type="project" value="UniProtKB-SubCell"/>
</dbReference>
<protein>
    <submittedName>
        <fullName evidence="13">Rho GTPase-activating 23</fullName>
    </submittedName>
</protein>
<dbReference type="InterPro" id="IPR008936">
    <property type="entry name" value="Rho_GTPase_activation_prot"/>
</dbReference>
<dbReference type="InterPro" id="IPR011993">
    <property type="entry name" value="PH-like_dom_sf"/>
</dbReference>
<evidence type="ECO:0000259" key="12">
    <source>
        <dbReference type="PROSITE" id="PS50238"/>
    </source>
</evidence>
<feature type="domain" description="PH" evidence="10">
    <location>
        <begin position="763"/>
        <end position="875"/>
    </location>
</feature>
<reference evidence="13" key="1">
    <citation type="submission" date="2022-03" db="EMBL/GenBank/DDBJ databases">
        <authorList>
            <person name="Alioto T."/>
            <person name="Alioto T."/>
            <person name="Gomez Garrido J."/>
        </authorList>
    </citation>
    <scope>NUCLEOTIDE SEQUENCE</scope>
</reference>
<dbReference type="Pfam" id="PF17820">
    <property type="entry name" value="PDZ_6"/>
    <property type="match status" value="1"/>
</dbReference>
<feature type="region of interest" description="Disordered" evidence="9">
    <location>
        <begin position="526"/>
        <end position="550"/>
    </location>
</feature>
<name>A0AAD1SHP1_PELCU</name>
<feature type="region of interest" description="Disordered" evidence="9">
    <location>
        <begin position="1188"/>
        <end position="1216"/>
    </location>
</feature>
<evidence type="ECO:0000256" key="6">
    <source>
        <dbReference type="ARBA" id="ARBA00023034"/>
    </source>
</evidence>
<feature type="region of interest" description="Disordered" evidence="9">
    <location>
        <begin position="364"/>
        <end position="402"/>
    </location>
</feature>
<feature type="compositionally biased region" description="Low complexity" evidence="9">
    <location>
        <begin position="1194"/>
        <end position="1208"/>
    </location>
</feature>
<dbReference type="Pfam" id="PF15410">
    <property type="entry name" value="PH_9"/>
    <property type="match status" value="1"/>
</dbReference>
<evidence type="ECO:0000256" key="4">
    <source>
        <dbReference type="ARBA" id="ARBA00022468"/>
    </source>
</evidence>
<evidence type="ECO:0000313" key="14">
    <source>
        <dbReference type="Proteomes" id="UP001295444"/>
    </source>
</evidence>
<dbReference type="SMART" id="SM00324">
    <property type="entry name" value="RhoGAP"/>
    <property type="match status" value="1"/>
</dbReference>
<feature type="region of interest" description="Disordered" evidence="9">
    <location>
        <begin position="1331"/>
        <end position="1415"/>
    </location>
</feature>
<dbReference type="InterPro" id="IPR001478">
    <property type="entry name" value="PDZ"/>
</dbReference>
<dbReference type="SUPFAM" id="SSF50729">
    <property type="entry name" value="PH domain-like"/>
    <property type="match status" value="1"/>
</dbReference>
<evidence type="ECO:0000256" key="9">
    <source>
        <dbReference type="SAM" id="MobiDB-lite"/>
    </source>
</evidence>
<dbReference type="InterPro" id="IPR041489">
    <property type="entry name" value="PDZ_6"/>
</dbReference>
<dbReference type="PROSITE" id="PS50106">
    <property type="entry name" value="PDZ"/>
    <property type="match status" value="1"/>
</dbReference>
<evidence type="ECO:0000256" key="2">
    <source>
        <dbReference type="ARBA" id="ARBA00004284"/>
    </source>
</evidence>
<evidence type="ECO:0000256" key="1">
    <source>
        <dbReference type="ARBA" id="ARBA00004282"/>
    </source>
</evidence>
<dbReference type="Gene3D" id="1.10.555.10">
    <property type="entry name" value="Rho GTPase activation protein"/>
    <property type="match status" value="1"/>
</dbReference>
<dbReference type="SUPFAM" id="SSF48350">
    <property type="entry name" value="GTPase activation domain, GAP"/>
    <property type="match status" value="1"/>
</dbReference>
<dbReference type="Proteomes" id="UP001295444">
    <property type="component" value="Chromosome 06"/>
</dbReference>
<dbReference type="GO" id="GO:0005096">
    <property type="term" value="F:GTPase activator activity"/>
    <property type="evidence" value="ECO:0007669"/>
    <property type="project" value="UniProtKB-KW"/>
</dbReference>
<dbReference type="InterPro" id="IPR001849">
    <property type="entry name" value="PH_domain"/>
</dbReference>
<dbReference type="Pfam" id="PF00620">
    <property type="entry name" value="RhoGAP"/>
    <property type="match status" value="1"/>
</dbReference>
<feature type="region of interest" description="Disordered" evidence="9">
    <location>
        <begin position="590"/>
        <end position="614"/>
    </location>
</feature>
<accession>A0AAD1SHP1</accession>
<feature type="compositionally biased region" description="Polar residues" evidence="9">
    <location>
        <begin position="477"/>
        <end position="486"/>
    </location>
</feature>
<dbReference type="Gene3D" id="2.30.42.10">
    <property type="match status" value="1"/>
</dbReference>
<dbReference type="CDD" id="cd06756">
    <property type="entry name" value="PDZ_ARHGAP21_23-like"/>
    <property type="match status" value="1"/>
</dbReference>
<dbReference type="InterPro" id="IPR000198">
    <property type="entry name" value="RhoGAP_dom"/>
</dbReference>
<dbReference type="EMBL" id="OW240917">
    <property type="protein sequence ID" value="CAH2301796.1"/>
    <property type="molecule type" value="Genomic_DNA"/>
</dbReference>
<dbReference type="GO" id="GO:0007165">
    <property type="term" value="P:signal transduction"/>
    <property type="evidence" value="ECO:0007669"/>
    <property type="project" value="InterPro"/>
</dbReference>
<feature type="compositionally biased region" description="Polar residues" evidence="9">
    <location>
        <begin position="60"/>
        <end position="82"/>
    </location>
</feature>
<keyword evidence="7" id="KW-0968">Cytoplasmic vesicle</keyword>
<evidence type="ECO:0000313" key="13">
    <source>
        <dbReference type="EMBL" id="CAH2301796.1"/>
    </source>
</evidence>
<feature type="domain" description="Rho-GAP" evidence="12">
    <location>
        <begin position="969"/>
        <end position="1161"/>
    </location>
</feature>
<feature type="region of interest" description="Disordered" evidence="9">
    <location>
        <begin position="1477"/>
        <end position="1525"/>
    </location>
</feature>
<dbReference type="PANTHER" id="PTHR23175:SF5">
    <property type="entry name" value="RHO GTPASE-ACTIVATING PROTEIN 23"/>
    <property type="match status" value="1"/>
</dbReference>
<gene>
    <name evidence="13" type="ORF">PECUL_23A056529</name>
</gene>
<feature type="region of interest" description="Disordered" evidence="9">
    <location>
        <begin position="50"/>
        <end position="82"/>
    </location>
</feature>
<dbReference type="FunFam" id="2.30.42.10:FF:000066">
    <property type="entry name" value="Rho GTPase activating protein 21"/>
    <property type="match status" value="1"/>
</dbReference>
<dbReference type="GO" id="GO:0070161">
    <property type="term" value="C:anchoring junction"/>
    <property type="evidence" value="ECO:0007669"/>
    <property type="project" value="UniProtKB-SubCell"/>
</dbReference>
<dbReference type="PROSITE" id="PS50238">
    <property type="entry name" value="RHOGAP"/>
    <property type="match status" value="1"/>
</dbReference>
<feature type="region of interest" description="Disordered" evidence="9">
    <location>
        <begin position="442"/>
        <end position="489"/>
    </location>
</feature>
<proteinExistence type="predicted"/>
<keyword evidence="14" id="KW-1185">Reference proteome</keyword>
<feature type="domain" description="PDZ" evidence="11">
    <location>
        <begin position="95"/>
        <end position="204"/>
    </location>
</feature>
<dbReference type="CDD" id="cd01253">
    <property type="entry name" value="PH_ARHGAP21-like"/>
    <property type="match status" value="1"/>
</dbReference>
<organism evidence="13 14">
    <name type="scientific">Pelobates cultripes</name>
    <name type="common">Western spadefoot toad</name>
    <dbReference type="NCBI Taxonomy" id="61616"/>
    <lineage>
        <taxon>Eukaryota</taxon>
        <taxon>Metazoa</taxon>
        <taxon>Chordata</taxon>
        <taxon>Craniata</taxon>
        <taxon>Vertebrata</taxon>
        <taxon>Euteleostomi</taxon>
        <taxon>Amphibia</taxon>
        <taxon>Batrachia</taxon>
        <taxon>Anura</taxon>
        <taxon>Pelobatoidea</taxon>
        <taxon>Pelobatidae</taxon>
        <taxon>Pelobates</taxon>
    </lineage>
</organism>
<feature type="compositionally biased region" description="Basic and acidic residues" evidence="9">
    <location>
        <begin position="1269"/>
        <end position="1281"/>
    </location>
</feature>
<comment type="function">
    <text evidence="8">GTPase-activating protein (GAP) for rhoa and cdc42.</text>
</comment>
<keyword evidence="4" id="KW-0343">GTPase activation</keyword>
<comment type="subcellular location">
    <subcellularLocation>
        <location evidence="1">Cell junction</location>
    </subcellularLocation>
    <subcellularLocation>
        <location evidence="2">Cytoplasmic vesicle membrane</location>
        <topology evidence="2">Peripheral membrane protein</topology>
    </subcellularLocation>
    <subcellularLocation>
        <location evidence="3">Golgi apparatus membrane</location>
        <topology evidence="3">Peripheral membrane protein</topology>
    </subcellularLocation>
</comment>
<evidence type="ECO:0000256" key="5">
    <source>
        <dbReference type="ARBA" id="ARBA00022949"/>
    </source>
</evidence>
<dbReference type="PROSITE" id="PS50003">
    <property type="entry name" value="PH_DOMAIN"/>
    <property type="match status" value="1"/>
</dbReference>
<dbReference type="InterPro" id="IPR041681">
    <property type="entry name" value="PH_9"/>
</dbReference>
<dbReference type="SMART" id="SM00233">
    <property type="entry name" value="PH"/>
    <property type="match status" value="1"/>
</dbReference>
<sequence length="1525" mass="170325">MKMDMPVMQDSLCGPQGPVWCWEKAVGVDCSSPEPCCIWLARSTSGETVESSFRDRNKSPHWSGTQGTPLVQRDGSCSTNSPPLDESFTWVGPRTLVIRKTRQGFGFTLRHFIVYPPESAVHTTHQEENGSPEFSSAASRLEPMDTIFVKHVKEGGPAQLAGLCTGDRLVKVNGESIIGKTYSQVIALIQNSEDALELSIMPRDEDILQLAYSQDAYLKGNDPYRGGAHSIPEPPPLFYPLRGQTPEHIPGYLASSRFHHPSFDEVSSPLYSEFPRSSPSHRDYSQPAPTILPPPRPYLGSPASSDRFRGPGPPGMSSQGWTSRHIPEPPSKASPDSWEQLTNPRWVSQWERHQALCNWMSHQAPRRGTAALPPRRRSASQDRLGEVTTQRNWPQSVSQDTLHQPPINHSWGHRAQSDNFLAHYGRSVEKLDLSGLISPPYERPMWSSDHPPRTAPPLSRIPQSQTVAPGPREPVKPQTQHPSSGDSGYIGYRSYSPSFQRRTEHLNAFSFRETAFSGLPTFRTAQYPVSPPSPPVKREQSVSVSSTDESCIIGERREEVVLRQKPPTGRKAPPVTRQVNLIFPEDGKDLKYPTSTCSDETSKEKPLQRVPPLPCSEEPLASIPFIDEPTSPSIDLRAKHVPASCVVSSAINSAPAVSASPSSPTFSFSMSRHYSQDCSSIKSSRRSSYLLAITTERSKSCDDGLNTFRDEGRIPRRPVSRVPSLRMLRSFFTDGSLDSLVASEDGRSKRHSASELSDTEYSDVRREGWLLYKQILTNKGKKVGGGLRQWKRVFSILRPHLLILHKERPESRGLGPGEEELPISILGSLVDISYSETKKKHVFRLTTPDFCEYLFQAEDRDDMLGWVKAIRENSRIEGEDPGFASQALINKKLNDYRKLSISGAKPETSPKGTRSLGIRPDLLWTSGLGAPRSPKQDNASKDEGPASKVAWGINLMKKNKKCPPRAFGVRLEDCQPASENMRVPLIVELCCTLVEQKGLEYMGIYRVPGNNAVVCSLQDQLNKGLCETNIQDQRWQDLNVISSLLKSFFRKLPEPLFTDNKYNDFIEANRIDDSRERLKTLRKLIRELPSYYYETLRFLVRHLKTIADHSEKNKMEPRNLALVFGPTLVRTSEDNMTDMVTHMPDRYKIVETLIQHSDWFFSEEQEKTEKTPVDESDSQSVPNIEHLLPNIGRTAGTGDTSDSTNSDSAKAKASRKELYARDILSIPFISAVNRKRRKRRDEKRFGSSTEEDDSEQEVTRMTQVNEEADVIKEQKEAEDTKAQNVHQPSEVETIGEEKSAENQWQGPVEEKIPADARSIVSGYSTLSTLCSEPVSSVRGGDEADDERSEFSHMETDTELGGVREQGDRPRSQDSFTSQRLIPGDTLARRRLVKGKLESPGDLNQGPTSSSQRIRPAVDDLCMAALRKPGSPETRRRKSAWRRHTVVLPGQLTDCNFNDWKEPLTGATAVTEPGVRLSGGAWAEGRDSGLSSLESQKAKAPSVQEPGANKGPKSQTPLQPGLRHYL</sequence>
<feature type="compositionally biased region" description="Polar residues" evidence="9">
    <location>
        <begin position="387"/>
        <end position="402"/>
    </location>
</feature>
<keyword evidence="6" id="KW-0333">Golgi apparatus</keyword>
<dbReference type="SMART" id="SM00228">
    <property type="entry name" value="PDZ"/>
    <property type="match status" value="1"/>
</dbReference>
<dbReference type="CDD" id="cd04395">
    <property type="entry name" value="RhoGAP_ARHGAP21"/>
    <property type="match status" value="1"/>
</dbReference>